<feature type="region of interest" description="Disordered" evidence="8">
    <location>
        <begin position="65"/>
        <end position="145"/>
    </location>
</feature>
<dbReference type="Pfam" id="PF00691">
    <property type="entry name" value="OmpA"/>
    <property type="match status" value="1"/>
</dbReference>
<dbReference type="PANTHER" id="PTHR30329:SF20">
    <property type="entry name" value="EXPORTED PROTEIN"/>
    <property type="match status" value="1"/>
</dbReference>
<evidence type="ECO:0000256" key="7">
    <source>
        <dbReference type="PROSITE-ProRule" id="PRU00473"/>
    </source>
</evidence>
<feature type="region of interest" description="Disordered" evidence="8">
    <location>
        <begin position="298"/>
        <end position="318"/>
    </location>
</feature>
<dbReference type="GO" id="GO:0005886">
    <property type="term" value="C:plasma membrane"/>
    <property type="evidence" value="ECO:0007669"/>
    <property type="project" value="UniProtKB-SubCell"/>
</dbReference>
<gene>
    <name evidence="11" type="ORF">C7443_103188</name>
</gene>
<dbReference type="PANTHER" id="PTHR30329">
    <property type="entry name" value="STATOR ELEMENT OF FLAGELLAR MOTOR COMPLEX"/>
    <property type="match status" value="1"/>
</dbReference>
<dbReference type="PROSITE" id="PS51123">
    <property type="entry name" value="OMPA_2"/>
    <property type="match status" value="1"/>
</dbReference>
<keyword evidence="12" id="KW-1185">Reference proteome</keyword>
<keyword evidence="3" id="KW-1003">Cell membrane</keyword>
<feature type="compositionally biased region" description="Basic and acidic residues" evidence="8">
    <location>
        <begin position="105"/>
        <end position="122"/>
    </location>
</feature>
<proteinExistence type="inferred from homology"/>
<evidence type="ECO:0000256" key="1">
    <source>
        <dbReference type="ARBA" id="ARBA00004162"/>
    </source>
</evidence>
<dbReference type="InterPro" id="IPR050330">
    <property type="entry name" value="Bact_OuterMem_StrucFunc"/>
</dbReference>
<feature type="transmembrane region" description="Helical" evidence="9">
    <location>
        <begin position="21"/>
        <end position="41"/>
    </location>
</feature>
<evidence type="ECO:0000256" key="4">
    <source>
        <dbReference type="ARBA" id="ARBA00022692"/>
    </source>
</evidence>
<dbReference type="AlphaFoldDB" id="A0A317N1U7"/>
<dbReference type="Proteomes" id="UP000246569">
    <property type="component" value="Unassembled WGS sequence"/>
</dbReference>
<organism evidence="11 12">
    <name type="scientific">Plasticicumulans acidivorans</name>
    <dbReference type="NCBI Taxonomy" id="886464"/>
    <lineage>
        <taxon>Bacteria</taxon>
        <taxon>Pseudomonadati</taxon>
        <taxon>Pseudomonadota</taxon>
        <taxon>Gammaproteobacteria</taxon>
        <taxon>Candidatus Competibacteraceae</taxon>
        <taxon>Plasticicumulans</taxon>
    </lineage>
</organism>
<dbReference type="EMBL" id="QGTJ01000003">
    <property type="protein sequence ID" value="PWV63263.1"/>
    <property type="molecule type" value="Genomic_DNA"/>
</dbReference>
<name>A0A317N1U7_9GAMM</name>
<dbReference type="CDD" id="cd07185">
    <property type="entry name" value="OmpA_C-like"/>
    <property type="match status" value="1"/>
</dbReference>
<evidence type="ECO:0000313" key="11">
    <source>
        <dbReference type="EMBL" id="PWV63263.1"/>
    </source>
</evidence>
<evidence type="ECO:0000256" key="9">
    <source>
        <dbReference type="SAM" id="Phobius"/>
    </source>
</evidence>
<feature type="compositionally biased region" description="Low complexity" evidence="8">
    <location>
        <begin position="123"/>
        <end position="134"/>
    </location>
</feature>
<dbReference type="InterPro" id="IPR036737">
    <property type="entry name" value="OmpA-like_sf"/>
</dbReference>
<evidence type="ECO:0000256" key="3">
    <source>
        <dbReference type="ARBA" id="ARBA00022475"/>
    </source>
</evidence>
<dbReference type="NCBIfam" id="NF006541">
    <property type="entry name" value="PRK09038.1"/>
    <property type="match status" value="1"/>
</dbReference>
<evidence type="ECO:0000256" key="5">
    <source>
        <dbReference type="ARBA" id="ARBA00022989"/>
    </source>
</evidence>
<accession>A0A317N1U7</accession>
<comment type="caution">
    <text evidence="11">The sequence shown here is derived from an EMBL/GenBank/DDBJ whole genome shotgun (WGS) entry which is preliminary data.</text>
</comment>
<feature type="compositionally biased region" description="Polar residues" evidence="8">
    <location>
        <begin position="309"/>
        <end position="318"/>
    </location>
</feature>
<evidence type="ECO:0000259" key="10">
    <source>
        <dbReference type="PROSITE" id="PS51123"/>
    </source>
</evidence>
<feature type="domain" description="OmpA-like" evidence="10">
    <location>
        <begin position="175"/>
        <end position="295"/>
    </location>
</feature>
<comment type="subcellular location">
    <subcellularLocation>
        <location evidence="1">Cell membrane</location>
        <topology evidence="1">Single-pass membrane protein</topology>
    </subcellularLocation>
</comment>
<evidence type="ECO:0000313" key="12">
    <source>
        <dbReference type="Proteomes" id="UP000246569"/>
    </source>
</evidence>
<keyword evidence="5 9" id="KW-1133">Transmembrane helix</keyword>
<dbReference type="RefSeq" id="WP_170123515.1">
    <property type="nucleotide sequence ID" value="NZ_QGTJ01000003.1"/>
</dbReference>
<dbReference type="SUPFAM" id="SSF103088">
    <property type="entry name" value="OmpA-like"/>
    <property type="match status" value="1"/>
</dbReference>
<reference evidence="11 12" key="1">
    <citation type="submission" date="2018-05" db="EMBL/GenBank/DDBJ databases">
        <title>Genomic Encyclopedia of Type Strains, Phase IV (KMG-IV): sequencing the most valuable type-strain genomes for metagenomic binning, comparative biology and taxonomic classification.</title>
        <authorList>
            <person name="Goeker M."/>
        </authorList>
    </citation>
    <scope>NUCLEOTIDE SEQUENCE [LARGE SCALE GENOMIC DNA]</scope>
    <source>
        <strain evidence="11 12">DSM 23606</strain>
    </source>
</reference>
<dbReference type="InterPro" id="IPR006665">
    <property type="entry name" value="OmpA-like"/>
</dbReference>
<dbReference type="Pfam" id="PF13677">
    <property type="entry name" value="MotB_plug"/>
    <property type="match status" value="1"/>
</dbReference>
<keyword evidence="4 9" id="KW-0812">Transmembrane</keyword>
<evidence type="ECO:0000256" key="8">
    <source>
        <dbReference type="SAM" id="MobiDB-lite"/>
    </source>
</evidence>
<evidence type="ECO:0000256" key="6">
    <source>
        <dbReference type="ARBA" id="ARBA00023136"/>
    </source>
</evidence>
<evidence type="ECO:0000256" key="2">
    <source>
        <dbReference type="ARBA" id="ARBA00008914"/>
    </source>
</evidence>
<sequence length="318" mass="34485">MPAARRRHLHHDEPENHERWLVSYADFITLLFAFFVVMYAISSVNAGKYRVLSENLIAAFRSPSATGGTLPIGESPRALSDPQDGRKVNLIAPDLRPLPTPPVRPDLRPVLDRPSGEGDKTTTEPAASASAAEPPATPAERKPPVADPLARIEAGLRNAVAEMIHFDQMAVRREKNWVELEIKDNLLFQSGSAQLNAQAIEPLKRIAGVLDGFPNRVQVEGFTDNVPIRNPVYPSNWELSAARAASVVAVLSDAGVAPGRMAAIGYGEFRPIGDNATPEGRLRNRRVVLVVLNQQADPRSGVEVDPTAAQASATERNP</sequence>
<protein>
    <submittedName>
        <fullName evidence="11">Chemotaxis protein MotB</fullName>
    </submittedName>
</protein>
<dbReference type="InterPro" id="IPR025713">
    <property type="entry name" value="MotB-like_N_dom"/>
</dbReference>
<keyword evidence="6 7" id="KW-0472">Membrane</keyword>
<dbReference type="Gene3D" id="3.30.1330.60">
    <property type="entry name" value="OmpA-like domain"/>
    <property type="match status" value="1"/>
</dbReference>
<comment type="similarity">
    <text evidence="2">Belongs to the MotB family.</text>
</comment>